<dbReference type="PANTHER" id="PTHR42928">
    <property type="entry name" value="TRICARBOXYLATE-BINDING PROTEIN"/>
    <property type="match status" value="1"/>
</dbReference>
<dbReference type="RefSeq" id="WP_153420769.1">
    <property type="nucleotide sequence ID" value="NZ_WFLM01000004.1"/>
</dbReference>
<dbReference type="PANTHER" id="PTHR42928:SF3">
    <property type="entry name" value="UPF0065 PROTEIN YFLP"/>
    <property type="match status" value="1"/>
</dbReference>
<dbReference type="Gene3D" id="3.40.190.150">
    <property type="entry name" value="Bordetella uptake gene, domain 1"/>
    <property type="match status" value="1"/>
</dbReference>
<sequence length="331" mass="37975">MIKKFKIKNFYKLFICYIGYPVFGVYSLNSFAIENNLKIIIPAEKNGGNDYIARKIGEFLNDEKIIKKIQYENISGIGASKGIEEFLKMNANENGFLIASLGAHVNDLQGNLSQDKDLLKKLTPLAIISEDYPIIAVNRSSSFKNEEELMQEFKKNKDKFKVYGGSKEKGIDHINFLLTAKKYDLKSSEVQYVESNGGGKAFDKFLQDENGILSTSFSENIKNIVDKKIKILAICSDKRLKECPNAPTFKELGISNCLMNYRIIYINSKSSPEKIKFYNNIIDKLFTNLNWLYFSKDNHIININVKSKDIQNFIEQKRDNIQKIIFSLNEK</sequence>
<keyword evidence="2" id="KW-0472">Membrane</keyword>
<dbReference type="Gene3D" id="3.40.190.10">
    <property type="entry name" value="Periplasmic binding protein-like II"/>
    <property type="match status" value="1"/>
</dbReference>
<dbReference type="Pfam" id="PF03401">
    <property type="entry name" value="TctC"/>
    <property type="match status" value="1"/>
</dbReference>
<dbReference type="InterPro" id="IPR005064">
    <property type="entry name" value="BUG"/>
</dbReference>
<evidence type="ECO:0008006" key="5">
    <source>
        <dbReference type="Google" id="ProtNLM"/>
    </source>
</evidence>
<dbReference type="InterPro" id="IPR042100">
    <property type="entry name" value="Bug_dom1"/>
</dbReference>
<dbReference type="EMBL" id="WFLM01000004">
    <property type="protein sequence ID" value="KAB8037694.1"/>
    <property type="molecule type" value="Genomic_DNA"/>
</dbReference>
<feature type="transmembrane region" description="Helical" evidence="2">
    <location>
        <begin position="9"/>
        <end position="28"/>
    </location>
</feature>
<keyword evidence="2" id="KW-0812">Transmembrane</keyword>
<comment type="similarity">
    <text evidence="1">Belongs to the UPF0065 (bug) family.</text>
</comment>
<gene>
    <name evidence="3" type="ORF">GCL60_11000</name>
</gene>
<reference evidence="3 4" key="1">
    <citation type="submission" date="2019-10" db="EMBL/GenBank/DDBJ databases">
        <title>New species of Slilvanegrellaceae.</title>
        <authorList>
            <person name="Pitt A."/>
            <person name="Hahn M.W."/>
        </authorList>
    </citation>
    <scope>NUCLEOTIDE SEQUENCE [LARGE SCALE GENOMIC DNA]</scope>
    <source>
        <strain evidence="3 4">SP-Ram-0.45-NSY-1</strain>
    </source>
</reference>
<organism evidence="3 4">
    <name type="scientific">Silvanigrella paludirubra</name>
    <dbReference type="NCBI Taxonomy" id="2499159"/>
    <lineage>
        <taxon>Bacteria</taxon>
        <taxon>Pseudomonadati</taxon>
        <taxon>Bdellovibrionota</taxon>
        <taxon>Oligoflexia</taxon>
        <taxon>Silvanigrellales</taxon>
        <taxon>Silvanigrellaceae</taxon>
        <taxon>Silvanigrella</taxon>
    </lineage>
</organism>
<proteinExistence type="inferred from homology"/>
<dbReference type="AlphaFoldDB" id="A0A6N6VQ63"/>
<accession>A0A6N6VQ63</accession>
<evidence type="ECO:0000256" key="1">
    <source>
        <dbReference type="ARBA" id="ARBA00006987"/>
    </source>
</evidence>
<name>A0A6N6VQ63_9BACT</name>
<dbReference type="Proteomes" id="UP000437748">
    <property type="component" value="Unassembled WGS sequence"/>
</dbReference>
<keyword evidence="4" id="KW-1185">Reference proteome</keyword>
<keyword evidence="2" id="KW-1133">Transmembrane helix</keyword>
<protein>
    <recommendedName>
        <fullName evidence="5">Tripartite tricarboxylate transporter substrate binding protein</fullName>
    </recommendedName>
</protein>
<evidence type="ECO:0000256" key="2">
    <source>
        <dbReference type="SAM" id="Phobius"/>
    </source>
</evidence>
<evidence type="ECO:0000313" key="3">
    <source>
        <dbReference type="EMBL" id="KAB8037694.1"/>
    </source>
</evidence>
<evidence type="ECO:0000313" key="4">
    <source>
        <dbReference type="Proteomes" id="UP000437748"/>
    </source>
</evidence>
<comment type="caution">
    <text evidence="3">The sequence shown here is derived from an EMBL/GenBank/DDBJ whole genome shotgun (WGS) entry which is preliminary data.</text>
</comment>
<dbReference type="OrthoDB" id="9780943at2"/>